<gene>
    <name evidence="2" type="ORF">EYZ11_011824</name>
</gene>
<dbReference type="AlphaFoldDB" id="A0A4V3UMV6"/>
<sequence>MDAAVERWVVGTATDTTELSDDGPPTQTSWTHAVFFAPYEKKDSRWCSKVLWMFRGFTGDPEDPGRRIQCPKYDAKDPSTTVYNPNARSFAIPQTGPLIYKAGPLLVDPE</sequence>
<accession>A0A4V3UMV6</accession>
<name>A0A4V3UMV6_9EURO</name>
<protein>
    <submittedName>
        <fullName evidence="2">Uncharacterized protein</fullName>
    </submittedName>
</protein>
<dbReference type="VEuPathDB" id="FungiDB:EYZ11_011824"/>
<evidence type="ECO:0000256" key="1">
    <source>
        <dbReference type="SAM" id="MobiDB-lite"/>
    </source>
</evidence>
<proteinExistence type="predicted"/>
<dbReference type="EMBL" id="SOSA01000780">
    <property type="protein sequence ID" value="THC88724.1"/>
    <property type="molecule type" value="Genomic_DNA"/>
</dbReference>
<dbReference type="Proteomes" id="UP000308092">
    <property type="component" value="Unassembled WGS sequence"/>
</dbReference>
<organism evidence="2 3">
    <name type="scientific">Aspergillus tanneri</name>
    <dbReference type="NCBI Taxonomy" id="1220188"/>
    <lineage>
        <taxon>Eukaryota</taxon>
        <taxon>Fungi</taxon>
        <taxon>Dikarya</taxon>
        <taxon>Ascomycota</taxon>
        <taxon>Pezizomycotina</taxon>
        <taxon>Eurotiomycetes</taxon>
        <taxon>Eurotiomycetidae</taxon>
        <taxon>Eurotiales</taxon>
        <taxon>Aspergillaceae</taxon>
        <taxon>Aspergillus</taxon>
        <taxon>Aspergillus subgen. Circumdati</taxon>
    </lineage>
</organism>
<keyword evidence="3" id="KW-1185">Reference proteome</keyword>
<evidence type="ECO:0000313" key="3">
    <source>
        <dbReference type="Proteomes" id="UP000308092"/>
    </source>
</evidence>
<evidence type="ECO:0000313" key="2">
    <source>
        <dbReference type="EMBL" id="THC88724.1"/>
    </source>
</evidence>
<comment type="caution">
    <text evidence="2">The sequence shown here is derived from an EMBL/GenBank/DDBJ whole genome shotgun (WGS) entry which is preliminary data.</text>
</comment>
<reference evidence="2 3" key="1">
    <citation type="submission" date="2019-03" db="EMBL/GenBank/DDBJ databases">
        <title>The genome sequence of a newly discovered highly antifungal drug resistant Aspergillus species, Aspergillus tanneri NIH 1004.</title>
        <authorList>
            <person name="Mounaud S."/>
            <person name="Singh I."/>
            <person name="Joardar V."/>
            <person name="Pakala S."/>
            <person name="Pakala S."/>
            <person name="Venepally P."/>
            <person name="Hoover J."/>
            <person name="Nierman W."/>
            <person name="Chung J."/>
            <person name="Losada L."/>
        </authorList>
    </citation>
    <scope>NUCLEOTIDE SEQUENCE [LARGE SCALE GENOMIC DNA]</scope>
    <source>
        <strain evidence="2 3">NIH1004</strain>
    </source>
</reference>
<feature type="region of interest" description="Disordered" evidence="1">
    <location>
        <begin position="1"/>
        <end position="27"/>
    </location>
</feature>